<sequence>MSGLTNDPSNHEYVKEESQKTIRVKIKSASDHSCVSQFDLNAKSNVTKVGKYSVPQHEKERKKRGSHIISMLR</sequence>
<dbReference type="EMBL" id="JAXQNN010000001">
    <property type="protein sequence ID" value="MDZ5711202.1"/>
    <property type="molecule type" value="Genomic_DNA"/>
</dbReference>
<gene>
    <name evidence="2" type="ORF">UFB30_03160</name>
</gene>
<dbReference type="Proteomes" id="UP001292084">
    <property type="component" value="Unassembled WGS sequence"/>
</dbReference>
<comment type="caution">
    <text evidence="2">The sequence shown here is derived from an EMBL/GenBank/DDBJ whole genome shotgun (WGS) entry which is preliminary data.</text>
</comment>
<keyword evidence="3" id="KW-1185">Reference proteome</keyword>
<organism evidence="2 3">
    <name type="scientific">Jeotgalibacillus haloalkalitolerans</name>
    <dbReference type="NCBI Taxonomy" id="3104292"/>
    <lineage>
        <taxon>Bacteria</taxon>
        <taxon>Bacillati</taxon>
        <taxon>Bacillota</taxon>
        <taxon>Bacilli</taxon>
        <taxon>Bacillales</taxon>
        <taxon>Caryophanaceae</taxon>
        <taxon>Jeotgalibacillus</taxon>
    </lineage>
</organism>
<proteinExistence type="predicted"/>
<reference evidence="2 3" key="1">
    <citation type="submission" date="2023-12" db="EMBL/GenBank/DDBJ databases">
        <title>Jeotgalibacillus haloalkaliphilus sp. nov., a novel salt-tolerant bacteria, isolated from the estuary of the Fenhe River into the Yellow River.</title>
        <authorList>
            <person name="Li Y."/>
        </authorList>
    </citation>
    <scope>NUCLEOTIDE SEQUENCE [LARGE SCALE GENOMIC DNA]</scope>
    <source>
        <strain evidence="2 3">HH7-29</strain>
    </source>
</reference>
<evidence type="ECO:0000313" key="2">
    <source>
        <dbReference type="EMBL" id="MDZ5711202.1"/>
    </source>
</evidence>
<evidence type="ECO:0000256" key="1">
    <source>
        <dbReference type="SAM" id="MobiDB-lite"/>
    </source>
</evidence>
<name>A0ABU5KIW8_9BACL</name>
<accession>A0ABU5KIW8</accession>
<protein>
    <submittedName>
        <fullName evidence="2">Uncharacterized protein</fullName>
    </submittedName>
</protein>
<dbReference type="RefSeq" id="WP_322420218.1">
    <property type="nucleotide sequence ID" value="NZ_JAXQNN010000001.1"/>
</dbReference>
<feature type="region of interest" description="Disordered" evidence="1">
    <location>
        <begin position="51"/>
        <end position="73"/>
    </location>
</feature>
<evidence type="ECO:0000313" key="3">
    <source>
        <dbReference type="Proteomes" id="UP001292084"/>
    </source>
</evidence>